<dbReference type="Pfam" id="PF00682">
    <property type="entry name" value="HMGL-like"/>
    <property type="match status" value="1"/>
</dbReference>
<dbReference type="InterPro" id="IPR013785">
    <property type="entry name" value="Aldolase_TIM"/>
</dbReference>
<dbReference type="InterPro" id="IPR050073">
    <property type="entry name" value="2-IPM_HCS-like"/>
</dbReference>
<sequence length="584" mass="64781">MGVKVVGCGGHRFYKVTGCWLWRSRVLQGHGLLVVEVTGSTRFSLRLMGHLTGCTTEKTCAQQKTSRKTPMLALIFCFLKLYIYLFCNLHLLSIKLLSDTFSMISISSTASTMVVQSVVLFASSFPSIGLTRPYKRPSLLTPCCSSLPNKAGTGATDFKPMLPIVERWREYIPNKLPDKNYVQEEFETVKTIAKTVGNEVDEETGYVPVICALARCNRRDIEAVWEAVKYAKRPTILIFISTSDIHMKFKLKKTKEEVIQMAVSSVRYAKSLGFNDIQLGCEDAGRSEKEFLCKILGETIKAGATTVNLGDTVGINMPQETRDLVSYLKANTPGIDDVVISVHCHNDLGVATANAIAGIRAGARKVDVTVNGIGERSGNAALEEVVMSLKRRGSDVMDGVYTRIDIRQIMATSNMDEMLKNRSTYEVLSPEDVGVVKTENPDIFLGKHSGRHALKDRLKELGFEISDDKLNDVFSRFKDLTKQKQRITDADLKALVTCCDEISSESLNGANGNEINSDGYEPVPKGWRPAITVKQILVGIQVLLDTPNPADPAQTDDGYHFFIQDAVEYKRRVKLQPKQYPPIV</sequence>
<dbReference type="Gene3D" id="1.10.238.260">
    <property type="match status" value="1"/>
</dbReference>
<dbReference type="PANTHER" id="PTHR10277">
    <property type="entry name" value="HOMOCITRATE SYNTHASE-RELATED"/>
    <property type="match status" value="1"/>
</dbReference>
<dbReference type="Gene3D" id="3.20.20.70">
    <property type="entry name" value="Aldolase class I"/>
    <property type="match status" value="1"/>
</dbReference>
<name>A0ABQ8BES4_BRANA</name>
<accession>A0ABQ8BES4</accession>
<feature type="transmembrane region" description="Helical" evidence="2">
    <location>
        <begin position="71"/>
        <end position="91"/>
    </location>
</feature>
<organism evidence="4 5">
    <name type="scientific">Brassica napus</name>
    <name type="common">Rape</name>
    <dbReference type="NCBI Taxonomy" id="3708"/>
    <lineage>
        <taxon>Eukaryota</taxon>
        <taxon>Viridiplantae</taxon>
        <taxon>Streptophyta</taxon>
        <taxon>Embryophyta</taxon>
        <taxon>Tracheophyta</taxon>
        <taxon>Spermatophyta</taxon>
        <taxon>Magnoliopsida</taxon>
        <taxon>eudicotyledons</taxon>
        <taxon>Gunneridae</taxon>
        <taxon>Pentapetalae</taxon>
        <taxon>rosids</taxon>
        <taxon>malvids</taxon>
        <taxon>Brassicales</taxon>
        <taxon>Brassicaceae</taxon>
        <taxon>Brassiceae</taxon>
        <taxon>Brassica</taxon>
    </lineage>
</organism>
<keyword evidence="1" id="KW-0808">Transferase</keyword>
<gene>
    <name evidence="4" type="ORF">HID58_042819</name>
</gene>
<evidence type="ECO:0000256" key="2">
    <source>
        <dbReference type="SAM" id="Phobius"/>
    </source>
</evidence>
<evidence type="ECO:0000313" key="4">
    <source>
        <dbReference type="EMBL" id="KAH0903316.1"/>
    </source>
</evidence>
<dbReference type="Pfam" id="PF22617">
    <property type="entry name" value="HCS_D2"/>
    <property type="match status" value="1"/>
</dbReference>
<dbReference type="InterPro" id="IPR002034">
    <property type="entry name" value="AIPM/Hcit_synth_CS"/>
</dbReference>
<evidence type="ECO:0000259" key="3">
    <source>
        <dbReference type="PROSITE" id="PS50991"/>
    </source>
</evidence>
<evidence type="ECO:0000313" key="5">
    <source>
        <dbReference type="Proteomes" id="UP000824890"/>
    </source>
</evidence>
<dbReference type="SUPFAM" id="SSF51569">
    <property type="entry name" value="Aldolase"/>
    <property type="match status" value="1"/>
</dbReference>
<dbReference type="InterPro" id="IPR000891">
    <property type="entry name" value="PYR_CT"/>
</dbReference>
<keyword evidence="2" id="KW-0472">Membrane</keyword>
<comment type="caution">
    <text evidence="4">The sequence shown here is derived from an EMBL/GenBank/DDBJ whole genome shotgun (WGS) entry which is preliminary data.</text>
</comment>
<reference evidence="4 5" key="1">
    <citation type="submission" date="2021-05" db="EMBL/GenBank/DDBJ databases">
        <title>Genome Assembly of Synthetic Allotetraploid Brassica napus Reveals Homoeologous Exchanges between Subgenomes.</title>
        <authorList>
            <person name="Davis J.T."/>
        </authorList>
    </citation>
    <scope>NUCLEOTIDE SEQUENCE [LARGE SCALE GENOMIC DNA]</scope>
    <source>
        <strain evidence="5">cv. Da-Ae</strain>
        <tissue evidence="4">Seedling</tissue>
    </source>
</reference>
<dbReference type="Proteomes" id="UP000824890">
    <property type="component" value="Unassembled WGS sequence"/>
</dbReference>
<keyword evidence="2" id="KW-1133">Transmembrane helix</keyword>
<evidence type="ECO:0000256" key="1">
    <source>
        <dbReference type="ARBA" id="ARBA00022679"/>
    </source>
</evidence>
<dbReference type="Gene3D" id="3.10.110.10">
    <property type="entry name" value="Ubiquitin Conjugating Enzyme"/>
    <property type="match status" value="1"/>
</dbReference>
<dbReference type="SUPFAM" id="SSF54495">
    <property type="entry name" value="UBC-like"/>
    <property type="match status" value="1"/>
</dbReference>
<dbReference type="PROSITE" id="PS00816">
    <property type="entry name" value="AIPM_HOMOCIT_SYNTH_2"/>
    <property type="match status" value="1"/>
</dbReference>
<feature type="domain" description="Pyruvate carboxyltransferase" evidence="3">
    <location>
        <begin position="280"/>
        <end position="410"/>
    </location>
</feature>
<dbReference type="Pfam" id="PF00179">
    <property type="entry name" value="UQ_con"/>
    <property type="match status" value="1"/>
</dbReference>
<dbReference type="PROSITE" id="PS50991">
    <property type="entry name" value="PYR_CT"/>
    <property type="match status" value="1"/>
</dbReference>
<dbReference type="PANTHER" id="PTHR10277:SF68">
    <property type="entry name" value="PYRUVATE CARBOXYLTRANSFERASE DOMAIN-CONTAINING PROTEIN"/>
    <property type="match status" value="1"/>
</dbReference>
<keyword evidence="2" id="KW-0812">Transmembrane</keyword>
<dbReference type="InterPro" id="IPR054691">
    <property type="entry name" value="LeuA/HCS_post-cat"/>
</dbReference>
<proteinExistence type="predicted"/>
<protein>
    <recommendedName>
        <fullName evidence="3">Pyruvate carboxyltransferase domain-containing protein</fullName>
    </recommendedName>
</protein>
<dbReference type="InterPro" id="IPR000608">
    <property type="entry name" value="UBC"/>
</dbReference>
<dbReference type="EMBL" id="JAGKQM010000011">
    <property type="protein sequence ID" value="KAH0903316.1"/>
    <property type="molecule type" value="Genomic_DNA"/>
</dbReference>
<dbReference type="InterPro" id="IPR016135">
    <property type="entry name" value="UBQ-conjugating_enzyme/RWD"/>
</dbReference>
<dbReference type="CDD" id="cd07940">
    <property type="entry name" value="DRE_TIM_IPMS"/>
    <property type="match status" value="1"/>
</dbReference>
<keyword evidence="5" id="KW-1185">Reference proteome</keyword>